<dbReference type="Proteomes" id="UP000615446">
    <property type="component" value="Unassembled WGS sequence"/>
</dbReference>
<proteinExistence type="predicted"/>
<reference evidence="1" key="1">
    <citation type="submission" date="2019-10" db="EMBL/GenBank/DDBJ databases">
        <title>Conservation and host-specific expression of non-tandemly repeated heterogenous ribosome RNA gene in arbuscular mycorrhizal fungi.</title>
        <authorList>
            <person name="Maeda T."/>
            <person name="Kobayashi Y."/>
            <person name="Nakagawa T."/>
            <person name="Ezawa T."/>
            <person name="Yamaguchi K."/>
            <person name="Bino T."/>
            <person name="Nishimoto Y."/>
            <person name="Shigenobu S."/>
            <person name="Kawaguchi M."/>
        </authorList>
    </citation>
    <scope>NUCLEOTIDE SEQUENCE</scope>
    <source>
        <strain evidence="1">HR1</strain>
    </source>
</reference>
<gene>
    <name evidence="1" type="ORF">RCL2_001013600</name>
</gene>
<accession>A0A8H3L986</accession>
<dbReference type="EMBL" id="BLAL01000065">
    <property type="protein sequence ID" value="GES82959.1"/>
    <property type="molecule type" value="Genomic_DNA"/>
</dbReference>
<comment type="caution">
    <text evidence="1">The sequence shown here is derived from an EMBL/GenBank/DDBJ whole genome shotgun (WGS) entry which is preliminary data.</text>
</comment>
<evidence type="ECO:0000313" key="1">
    <source>
        <dbReference type="EMBL" id="GES82959.1"/>
    </source>
</evidence>
<name>A0A8H3L986_9GLOM</name>
<sequence>MKNGLIKENLQAMTVMCCIQKHVESTGLSKPDFKSSWIPLNAEFVSSKFFDIWEFNGDVWEILRGCYSLSTCSRFFGSQEAIGSSNFLGCGFRWPLGIFDYTLSEIVLNTPDLSSKIHLNFLIYGLGRVEFRTRILVRRASDTWKIRRSLFGSGISTCSSDAGYRFSKTRTLDVTRRFVEFWSLDMNSYLEPWILKFVLLKFFEHGNLVVVLSIIVKIL</sequence>
<organism evidence="1 2">
    <name type="scientific">Rhizophagus clarus</name>
    <dbReference type="NCBI Taxonomy" id="94130"/>
    <lineage>
        <taxon>Eukaryota</taxon>
        <taxon>Fungi</taxon>
        <taxon>Fungi incertae sedis</taxon>
        <taxon>Mucoromycota</taxon>
        <taxon>Glomeromycotina</taxon>
        <taxon>Glomeromycetes</taxon>
        <taxon>Glomerales</taxon>
        <taxon>Glomeraceae</taxon>
        <taxon>Rhizophagus</taxon>
    </lineage>
</organism>
<evidence type="ECO:0000313" key="2">
    <source>
        <dbReference type="Proteomes" id="UP000615446"/>
    </source>
</evidence>
<protein>
    <submittedName>
        <fullName evidence="1">Uncharacterized protein</fullName>
    </submittedName>
</protein>
<dbReference type="AlphaFoldDB" id="A0A8H3L986"/>